<evidence type="ECO:0000259" key="11">
    <source>
        <dbReference type="PROSITE" id="PS51847"/>
    </source>
</evidence>
<dbReference type="CDD" id="cd21675">
    <property type="entry name" value="SMP_TEX2"/>
    <property type="match status" value="1"/>
</dbReference>
<feature type="compositionally biased region" description="Polar residues" evidence="9">
    <location>
        <begin position="559"/>
        <end position="578"/>
    </location>
</feature>
<dbReference type="InterPro" id="IPR031468">
    <property type="entry name" value="SMP_LBD"/>
</dbReference>
<dbReference type="Pfam" id="PF15413">
    <property type="entry name" value="PH_11"/>
    <property type="match status" value="1"/>
</dbReference>
<evidence type="ECO:0000256" key="1">
    <source>
        <dbReference type="ARBA" id="ARBA00004586"/>
    </source>
</evidence>
<organism evidence="12 13">
    <name type="scientific">Neonectria magnoliae</name>
    <dbReference type="NCBI Taxonomy" id="2732573"/>
    <lineage>
        <taxon>Eukaryota</taxon>
        <taxon>Fungi</taxon>
        <taxon>Dikarya</taxon>
        <taxon>Ascomycota</taxon>
        <taxon>Pezizomycotina</taxon>
        <taxon>Sordariomycetes</taxon>
        <taxon>Hypocreomycetidae</taxon>
        <taxon>Hypocreales</taxon>
        <taxon>Nectriaceae</taxon>
        <taxon>Neonectria</taxon>
    </lineage>
</organism>
<feature type="compositionally biased region" description="Low complexity" evidence="9">
    <location>
        <begin position="728"/>
        <end position="748"/>
    </location>
</feature>
<name>A0ABR1I122_9HYPO</name>
<feature type="region of interest" description="Disordered" evidence="9">
    <location>
        <begin position="133"/>
        <end position="152"/>
    </location>
</feature>
<dbReference type="PANTHER" id="PTHR13466:SF19">
    <property type="entry name" value="NUCLEUS-VACUOLE JUNCTION PROTEIN 2"/>
    <property type="match status" value="1"/>
</dbReference>
<protein>
    <recommendedName>
        <fullName evidence="11">SMP-LTD domain-containing protein</fullName>
    </recommendedName>
</protein>
<keyword evidence="2" id="KW-0813">Transport</keyword>
<evidence type="ECO:0000256" key="7">
    <source>
        <dbReference type="ARBA" id="ARBA00023121"/>
    </source>
</evidence>
<evidence type="ECO:0000256" key="2">
    <source>
        <dbReference type="ARBA" id="ARBA00022448"/>
    </source>
</evidence>
<feature type="compositionally biased region" description="Basic residues" evidence="9">
    <location>
        <begin position="850"/>
        <end position="859"/>
    </location>
</feature>
<feature type="compositionally biased region" description="Basic and acidic residues" evidence="9">
    <location>
        <begin position="833"/>
        <end position="849"/>
    </location>
</feature>
<evidence type="ECO:0000256" key="6">
    <source>
        <dbReference type="ARBA" id="ARBA00023055"/>
    </source>
</evidence>
<keyword evidence="13" id="KW-1185">Reference proteome</keyword>
<evidence type="ECO:0000256" key="10">
    <source>
        <dbReference type="SAM" id="Phobius"/>
    </source>
</evidence>
<evidence type="ECO:0000256" key="3">
    <source>
        <dbReference type="ARBA" id="ARBA00022692"/>
    </source>
</evidence>
<feature type="transmembrane region" description="Helical" evidence="10">
    <location>
        <begin position="7"/>
        <end position="32"/>
    </location>
</feature>
<keyword evidence="6" id="KW-0445">Lipid transport</keyword>
<feature type="compositionally biased region" description="Low complexity" evidence="9">
    <location>
        <begin position="676"/>
        <end position="689"/>
    </location>
</feature>
<evidence type="ECO:0000313" key="13">
    <source>
        <dbReference type="Proteomes" id="UP001498421"/>
    </source>
</evidence>
<evidence type="ECO:0000256" key="5">
    <source>
        <dbReference type="ARBA" id="ARBA00022989"/>
    </source>
</evidence>
<feature type="compositionally biased region" description="Low complexity" evidence="9">
    <location>
        <begin position="643"/>
        <end position="657"/>
    </location>
</feature>
<feature type="domain" description="SMP-LTD" evidence="11">
    <location>
        <begin position="285"/>
        <end position="478"/>
    </location>
</feature>
<evidence type="ECO:0000256" key="8">
    <source>
        <dbReference type="ARBA" id="ARBA00023136"/>
    </source>
</evidence>
<accession>A0ABR1I122</accession>
<evidence type="ECO:0000313" key="12">
    <source>
        <dbReference type="EMBL" id="KAK7426725.1"/>
    </source>
</evidence>
<proteinExistence type="predicted"/>
<comment type="caution">
    <text evidence="12">The sequence shown here is derived from an EMBL/GenBank/DDBJ whole genome shotgun (WGS) entry which is preliminary data.</text>
</comment>
<keyword evidence="8 10" id="KW-0472">Membrane</keyword>
<feature type="compositionally biased region" description="Polar residues" evidence="9">
    <location>
        <begin position="822"/>
        <end position="832"/>
    </location>
</feature>
<dbReference type="Proteomes" id="UP001498421">
    <property type="component" value="Unassembled WGS sequence"/>
</dbReference>
<sequence>MAGWTALLVAYLLGGITFIPLALFSILALGFYTLPDRSQIGLDQTHDGGDLVLPGDDTSALDAAKEKASRDAAKPRANNDLDVTAGYFAVCREYTPMGINAKPIERSTPVGSTTVASPSPSVYQTMYRSIFERKPTPSPLDNNTNNPSLSQRPKKAGNVFYVVLRHGHLMLFDDEEQVEVRHVISLANHDISTYSGGGRTLEGELFIKRNALCLSRKLNGPDLGPDSQVSKPFFLFSENCSAKEDFYFALLKNQELTFGADKNSPKPMQFDVKNIISLVQKLHSTEDNIHSRWLNAMIGRVFLGIYKTRDLENFIREKLTTKISRVKRPSFLTNITIQEVNTGESAPYLTNLKLRDLTVEGECVVEADVKYTGNFRIEVAATVKIDLGTRFKTREVNLVLAVVLKRAEGHMLFKIKPPPSNRVWLAFQTMPKMEMAIEPIVSSRQITYTVILRQIENRIKEVMAETFVLPFWDDIPFFKTEHKNWRGGIFEGDDATVPSEDPEAAAAQAGDVTAVDHMEETPDMTEETRPLEKSYTIPVMESTPSPTGLFGRKLGKTATNLPASASSTSVDSKGTNSNPPLPDKITKKAAEPIVGTDAAHAEIFKPSSSPPDHATNYMAALHSRSQDASPRPTETELPEKPPSVSQRSNGSSSASSSKEALDADSQEDADQTPLATGRRNTTSSTGSGSFTDERVTSSSAASIKESIKSQTGSLGRSFFMRRENSELSVSDASVNSDSSQKRNTLAAVTNAAAQARQWGWNAIQRQKEARRQAEQANHVDLSQPMGRGQPLPPPGTPLPRPTNGTTRISAPVPVPPRKPVNLHSSAQASTESLESHLETHPEHHDESHHEHRHEHHREHRPAPLPSLPQRRRRGQSHDFGAMSDVGEGQNVFIVAAPNDSQPSTPQTEDRPSIPSWAGQSSDEKTLADSEASEPAFDPVRKPLSAVKDEVHSNSPIEALPASSTPDDDDDDDYSGWIDNDVLEMEIKEPISVPMPQEVK</sequence>
<keyword evidence="4" id="KW-0256">Endoplasmic reticulum</keyword>
<feature type="compositionally biased region" description="Pro residues" evidence="9">
    <location>
        <begin position="790"/>
        <end position="800"/>
    </location>
</feature>
<dbReference type="PANTHER" id="PTHR13466">
    <property type="entry name" value="TEX2 PROTEIN-RELATED"/>
    <property type="match status" value="1"/>
</dbReference>
<feature type="region of interest" description="Disordered" evidence="9">
    <location>
        <begin position="764"/>
        <end position="976"/>
    </location>
</feature>
<keyword evidence="7" id="KW-0446">Lipid-binding</keyword>
<feature type="compositionally biased region" description="Polar residues" evidence="9">
    <location>
        <begin position="139"/>
        <end position="151"/>
    </location>
</feature>
<evidence type="ECO:0000256" key="9">
    <source>
        <dbReference type="SAM" id="MobiDB-lite"/>
    </source>
</evidence>
<keyword evidence="3 10" id="KW-0812">Transmembrane</keyword>
<feature type="region of interest" description="Disordered" evidence="9">
    <location>
        <begin position="559"/>
        <end position="585"/>
    </location>
</feature>
<keyword evidence="5 10" id="KW-1133">Transmembrane helix</keyword>
<reference evidence="12 13" key="1">
    <citation type="journal article" date="2025" name="Microbiol. Resour. Announc.">
        <title>Draft genome sequences for Neonectria magnoliae and Neonectria punicea, canker pathogens of Liriodendron tulipifera and Acer saccharum in West Virginia.</title>
        <authorList>
            <person name="Petronek H.M."/>
            <person name="Kasson M.T."/>
            <person name="Metheny A.M."/>
            <person name="Stauder C.M."/>
            <person name="Lovett B."/>
            <person name="Lynch S.C."/>
            <person name="Garnas J.R."/>
            <person name="Kasson L.R."/>
            <person name="Stajich J.E."/>
        </authorList>
    </citation>
    <scope>NUCLEOTIDE SEQUENCE [LARGE SCALE GENOMIC DNA]</scope>
    <source>
        <strain evidence="12 13">NRRL 64651</strain>
    </source>
</reference>
<gene>
    <name evidence="12" type="ORF">QQZ08_006761</name>
</gene>
<feature type="region of interest" description="Disordered" evidence="9">
    <location>
        <begin position="603"/>
        <end position="748"/>
    </location>
</feature>
<comment type="subcellular location">
    <subcellularLocation>
        <location evidence="1">Endoplasmic reticulum membrane</location>
    </subcellularLocation>
</comment>
<dbReference type="PROSITE" id="PS51847">
    <property type="entry name" value="SMP"/>
    <property type="match status" value="1"/>
</dbReference>
<dbReference type="EMBL" id="JAZAVK010000062">
    <property type="protein sequence ID" value="KAK7426725.1"/>
    <property type="molecule type" value="Genomic_DNA"/>
</dbReference>
<evidence type="ECO:0000256" key="4">
    <source>
        <dbReference type="ARBA" id="ARBA00022824"/>
    </source>
</evidence>